<keyword evidence="3" id="KW-1185">Reference proteome</keyword>
<sequence>MSTPAAAPFDETAQADVILRSSDKVDFHVLKVILSLSSIIFRDMFELAGTESSSLSSSSIDSNTNKTVQSTLPVVEISENGDTVDAILRIIYPTTDDCFPTKIPLICAMLEAGRKYELSRVSTIAAQCLSSAANTSPIVVYAIACRYGMDDIVRTAAVATLRLPILQLSSDDEELKRISAHTFVQLLEFRRQCALSASAFAASSNNRILVEFWGNLEHGHTCSNGCSPIKVRSYNSRPRYLTVYIPQWWSTLQQQYSDKLKETMWDEETAKAELIDVMSMQHTCLRCRELSTSNVRRINNFVRFMSEGIQRKRSELLLQFKFGSETHT</sequence>
<protein>
    <recommendedName>
        <fullName evidence="1">BTB domain-containing protein</fullName>
    </recommendedName>
</protein>
<dbReference type="InterPro" id="IPR000210">
    <property type="entry name" value="BTB/POZ_dom"/>
</dbReference>
<dbReference type="EMBL" id="JAEVFJ010000004">
    <property type="protein sequence ID" value="KAH8105115.1"/>
    <property type="molecule type" value="Genomic_DNA"/>
</dbReference>
<evidence type="ECO:0000313" key="2">
    <source>
        <dbReference type="EMBL" id="KAH8105115.1"/>
    </source>
</evidence>
<dbReference type="CDD" id="cd18186">
    <property type="entry name" value="BTB_POZ_ZBTB_KLHL-like"/>
    <property type="match status" value="1"/>
</dbReference>
<dbReference type="SMART" id="SM00225">
    <property type="entry name" value="BTB"/>
    <property type="match status" value="1"/>
</dbReference>
<dbReference type="Pfam" id="PF00651">
    <property type="entry name" value="BTB"/>
    <property type="match status" value="1"/>
</dbReference>
<dbReference type="PROSITE" id="PS50097">
    <property type="entry name" value="BTB"/>
    <property type="match status" value="1"/>
</dbReference>
<dbReference type="OrthoDB" id="2914220at2759"/>
<proteinExistence type="predicted"/>
<feature type="domain" description="BTB" evidence="1">
    <location>
        <begin position="15"/>
        <end position="92"/>
    </location>
</feature>
<comment type="caution">
    <text evidence="2">The sequence shown here is derived from an EMBL/GenBank/DDBJ whole genome shotgun (WGS) entry which is preliminary data.</text>
</comment>
<dbReference type="Proteomes" id="UP000813824">
    <property type="component" value="Unassembled WGS sequence"/>
</dbReference>
<dbReference type="SUPFAM" id="SSF54695">
    <property type="entry name" value="POZ domain"/>
    <property type="match status" value="1"/>
</dbReference>
<evidence type="ECO:0000313" key="3">
    <source>
        <dbReference type="Proteomes" id="UP000813824"/>
    </source>
</evidence>
<reference evidence="2" key="1">
    <citation type="journal article" date="2021" name="New Phytol.">
        <title>Evolutionary innovations through gain and loss of genes in the ectomycorrhizal Boletales.</title>
        <authorList>
            <person name="Wu G."/>
            <person name="Miyauchi S."/>
            <person name="Morin E."/>
            <person name="Kuo A."/>
            <person name="Drula E."/>
            <person name="Varga T."/>
            <person name="Kohler A."/>
            <person name="Feng B."/>
            <person name="Cao Y."/>
            <person name="Lipzen A."/>
            <person name="Daum C."/>
            <person name="Hundley H."/>
            <person name="Pangilinan J."/>
            <person name="Johnson J."/>
            <person name="Barry K."/>
            <person name="LaButti K."/>
            <person name="Ng V."/>
            <person name="Ahrendt S."/>
            <person name="Min B."/>
            <person name="Choi I.G."/>
            <person name="Park H."/>
            <person name="Plett J.M."/>
            <person name="Magnuson J."/>
            <person name="Spatafora J.W."/>
            <person name="Nagy L.G."/>
            <person name="Henrissat B."/>
            <person name="Grigoriev I.V."/>
            <person name="Yang Z.L."/>
            <person name="Xu J."/>
            <person name="Martin F.M."/>
        </authorList>
    </citation>
    <scope>NUCLEOTIDE SEQUENCE</scope>
    <source>
        <strain evidence="2">KKN 215</strain>
    </source>
</reference>
<dbReference type="InterPro" id="IPR011333">
    <property type="entry name" value="SKP1/BTB/POZ_sf"/>
</dbReference>
<evidence type="ECO:0000259" key="1">
    <source>
        <dbReference type="PROSITE" id="PS50097"/>
    </source>
</evidence>
<gene>
    <name evidence="2" type="ORF">BXZ70DRAFT_1004648</name>
</gene>
<name>A0A8K0UW49_9AGAR</name>
<accession>A0A8K0UW49</accession>
<dbReference type="Gene3D" id="3.30.710.10">
    <property type="entry name" value="Potassium Channel Kv1.1, Chain A"/>
    <property type="match status" value="1"/>
</dbReference>
<organism evidence="2 3">
    <name type="scientific">Cristinia sonorae</name>
    <dbReference type="NCBI Taxonomy" id="1940300"/>
    <lineage>
        <taxon>Eukaryota</taxon>
        <taxon>Fungi</taxon>
        <taxon>Dikarya</taxon>
        <taxon>Basidiomycota</taxon>
        <taxon>Agaricomycotina</taxon>
        <taxon>Agaricomycetes</taxon>
        <taxon>Agaricomycetidae</taxon>
        <taxon>Agaricales</taxon>
        <taxon>Pleurotineae</taxon>
        <taxon>Stephanosporaceae</taxon>
        <taxon>Cristinia</taxon>
    </lineage>
</organism>
<dbReference type="AlphaFoldDB" id="A0A8K0UW49"/>